<evidence type="ECO:0000313" key="2">
    <source>
        <dbReference type="EMBL" id="MBC1301751.1"/>
    </source>
</evidence>
<dbReference type="EMBL" id="JACKZP010000019">
    <property type="protein sequence ID" value="MBC1301751.1"/>
    <property type="molecule type" value="Genomic_DNA"/>
</dbReference>
<keyword evidence="3" id="KW-1185">Reference proteome</keyword>
<dbReference type="InterPro" id="IPR029052">
    <property type="entry name" value="Metallo-depent_PP-like"/>
</dbReference>
<reference evidence="2 3" key="1">
    <citation type="submission" date="2019-11" db="EMBL/GenBank/DDBJ databases">
        <title>Comparison of genomes from free-living endosymbiotic cyanobacteria isolated from Azolla.</title>
        <authorList>
            <person name="Thiel T."/>
            <person name="Pratte B."/>
        </authorList>
    </citation>
    <scope>NUCLEOTIDE SEQUENCE [LARGE SCALE GENOMIC DNA]</scope>
    <source>
        <strain evidence="2 3">N2B</strain>
    </source>
</reference>
<organism evidence="2 3">
    <name type="scientific">Trichormus variabilis N2B</name>
    <dbReference type="NCBI Taxonomy" id="2681315"/>
    <lineage>
        <taxon>Bacteria</taxon>
        <taxon>Bacillati</taxon>
        <taxon>Cyanobacteriota</taxon>
        <taxon>Cyanophyceae</taxon>
        <taxon>Nostocales</taxon>
        <taxon>Nostocaceae</taxon>
        <taxon>Trichormus</taxon>
    </lineage>
</organism>
<dbReference type="Pfam" id="PF09587">
    <property type="entry name" value="PGA_cap"/>
    <property type="match status" value="1"/>
</dbReference>
<sequence length="136" mass="15196">MDIAGLRALVDRGVNIFHGHSAHLFQCVEQYKQGLILYDTGDFLDDYAVDPVLRNDWSFVFLVEVSDRRLYKLRLIPAFLSYTQVALDKGGEFTAICQRMQFLCASFNTSIIQTTEGLEVNLGAGKNATISSNPSL</sequence>
<evidence type="ECO:0000259" key="1">
    <source>
        <dbReference type="Pfam" id="PF09587"/>
    </source>
</evidence>
<comment type="caution">
    <text evidence="2">The sequence shown here is derived from an EMBL/GenBank/DDBJ whole genome shotgun (WGS) entry which is preliminary data.</text>
</comment>
<dbReference type="InterPro" id="IPR019079">
    <property type="entry name" value="Capsule_synth_CapA"/>
</dbReference>
<dbReference type="SUPFAM" id="SSF56300">
    <property type="entry name" value="Metallo-dependent phosphatases"/>
    <property type="match status" value="1"/>
</dbReference>
<feature type="domain" description="Capsule synthesis protein CapA" evidence="1">
    <location>
        <begin position="6"/>
        <end position="47"/>
    </location>
</feature>
<dbReference type="Proteomes" id="UP000570851">
    <property type="component" value="Unassembled WGS sequence"/>
</dbReference>
<dbReference type="GeneID" id="58721633"/>
<name>A0ABR6S6B9_ANAVA</name>
<evidence type="ECO:0000313" key="3">
    <source>
        <dbReference type="Proteomes" id="UP000570851"/>
    </source>
</evidence>
<gene>
    <name evidence="2" type="ORF">GNE12_07450</name>
</gene>
<protein>
    <submittedName>
        <fullName evidence="2">CapA family protein</fullName>
    </submittedName>
</protein>
<proteinExistence type="predicted"/>
<dbReference type="RefSeq" id="WP_104009972.1">
    <property type="nucleotide sequence ID" value="NZ_JACKZP010000019.1"/>
</dbReference>
<accession>A0ABR6S6B9</accession>